<dbReference type="Proteomes" id="UP001634007">
    <property type="component" value="Unassembled WGS sequence"/>
</dbReference>
<dbReference type="Gene3D" id="1.25.40.20">
    <property type="entry name" value="Ankyrin repeat-containing domain"/>
    <property type="match status" value="3"/>
</dbReference>
<reference evidence="11 12" key="1">
    <citation type="submission" date="2024-11" db="EMBL/GenBank/DDBJ databases">
        <title>Chromosome-level genome assembly of Eucalyptus globulus Labill. provides insights into its genome evolution.</title>
        <authorList>
            <person name="Li X."/>
        </authorList>
    </citation>
    <scope>NUCLEOTIDE SEQUENCE [LARGE SCALE GENOMIC DNA]</scope>
    <source>
        <strain evidence="11">CL2024</strain>
        <tissue evidence="11">Fresh tender leaves</tissue>
    </source>
</reference>
<keyword evidence="3" id="KW-0677">Repeat</keyword>
<evidence type="ECO:0000256" key="3">
    <source>
        <dbReference type="ARBA" id="ARBA00022737"/>
    </source>
</evidence>
<comment type="subcellular location">
    <subcellularLocation>
        <location evidence="1">Membrane</location>
        <topology evidence="1">Multi-pass membrane protein</topology>
    </subcellularLocation>
</comment>
<feature type="transmembrane region" description="Helical" evidence="9">
    <location>
        <begin position="468"/>
        <end position="491"/>
    </location>
</feature>
<keyword evidence="5 7" id="KW-0040">ANK repeat</keyword>
<name>A0ABD3L9E7_EUCGL</name>
<feature type="repeat" description="ANK" evidence="7">
    <location>
        <begin position="64"/>
        <end position="96"/>
    </location>
</feature>
<dbReference type="PANTHER" id="PTHR24186">
    <property type="entry name" value="PROTEIN PHOSPHATASE 1 REGULATORY SUBUNIT"/>
    <property type="match status" value="1"/>
</dbReference>
<dbReference type="SUPFAM" id="SSF48403">
    <property type="entry name" value="Ankyrin repeat"/>
    <property type="match status" value="1"/>
</dbReference>
<dbReference type="PROSITE" id="PS50297">
    <property type="entry name" value="ANK_REP_REGION"/>
    <property type="match status" value="4"/>
</dbReference>
<dbReference type="SMART" id="SM00248">
    <property type="entry name" value="ANK"/>
    <property type="match status" value="5"/>
</dbReference>
<evidence type="ECO:0000256" key="6">
    <source>
        <dbReference type="ARBA" id="ARBA00023136"/>
    </source>
</evidence>
<feature type="domain" description="PGG" evidence="10">
    <location>
        <begin position="329"/>
        <end position="446"/>
    </location>
</feature>
<keyword evidence="12" id="KW-1185">Reference proteome</keyword>
<feature type="region of interest" description="Disordered" evidence="8">
    <location>
        <begin position="1"/>
        <end position="26"/>
    </location>
</feature>
<sequence length="519" mass="57760">MPSITSPGRRSPSPPSHQQASSAFERSHRERRLYEASLGGCVESLAQLLQEDGLILARAPVTCFDETPLHVACMQGHVHFAKVLLAHKRDLAIKLDLQGRTPLHWASANGYVEIARELLQSNPLACLVHDEDGCTPLHLAVMKGRSNIVIELVKARPEAAEHTLSHGQTALHLGVSHNCLEALKVLVEMVRDGDLVKAQDDEGNTILHLAAANKQIETVKYLLQRSEVDVNTMNRNGFSALDIVEYFPKDFKVIELRELLVHAGALRAIRFPALTTHREFVDNTNEKNSTVVVNLASVAPPSTNSPPVEAVPPPSLSSEIRKQEEDKHKKWIEKKRDSLMIAATVIAAMAYQAGLNPPGGVWNQDMEDNRGNTYFAGTPIMAANYRGGYPMFWICNTVSFLASLSTIFLLMSGLPLRKKVLMWILMATTWATITSMALTYLASMTALFSMTTKPENVKPILRVVRYSMYVWIGIVAIVFLVHIVRFLAMVLRHVKDPQKLKKWISGCVNWCRSRGNINI</sequence>
<keyword evidence="4 9" id="KW-1133">Transmembrane helix</keyword>
<organism evidence="11 12">
    <name type="scientific">Eucalyptus globulus</name>
    <name type="common">Tasmanian blue gum</name>
    <dbReference type="NCBI Taxonomy" id="34317"/>
    <lineage>
        <taxon>Eukaryota</taxon>
        <taxon>Viridiplantae</taxon>
        <taxon>Streptophyta</taxon>
        <taxon>Embryophyta</taxon>
        <taxon>Tracheophyta</taxon>
        <taxon>Spermatophyta</taxon>
        <taxon>Magnoliopsida</taxon>
        <taxon>eudicotyledons</taxon>
        <taxon>Gunneridae</taxon>
        <taxon>Pentapetalae</taxon>
        <taxon>rosids</taxon>
        <taxon>malvids</taxon>
        <taxon>Myrtales</taxon>
        <taxon>Myrtaceae</taxon>
        <taxon>Myrtoideae</taxon>
        <taxon>Eucalypteae</taxon>
        <taxon>Eucalyptus</taxon>
    </lineage>
</organism>
<evidence type="ECO:0000259" key="10">
    <source>
        <dbReference type="Pfam" id="PF13962"/>
    </source>
</evidence>
<comment type="caution">
    <text evidence="11">The sequence shown here is derived from an EMBL/GenBank/DDBJ whole genome shotgun (WGS) entry which is preliminary data.</text>
</comment>
<keyword evidence="6 9" id="KW-0472">Membrane</keyword>
<accession>A0ABD3L9E7</accession>
<dbReference type="Pfam" id="PF12796">
    <property type="entry name" value="Ank_2"/>
    <property type="match status" value="3"/>
</dbReference>
<dbReference type="PANTHER" id="PTHR24186:SF37">
    <property type="entry name" value="PGG DOMAIN-CONTAINING PROTEIN"/>
    <property type="match status" value="1"/>
</dbReference>
<feature type="repeat" description="ANK" evidence="7">
    <location>
        <begin position="98"/>
        <end position="122"/>
    </location>
</feature>
<dbReference type="Pfam" id="PF13962">
    <property type="entry name" value="PGG"/>
    <property type="match status" value="1"/>
</dbReference>
<feature type="transmembrane region" description="Helical" evidence="9">
    <location>
        <begin position="423"/>
        <end position="448"/>
    </location>
</feature>
<feature type="transmembrane region" description="Helical" evidence="9">
    <location>
        <begin position="391"/>
        <end position="411"/>
    </location>
</feature>
<dbReference type="EMBL" id="JBJKBG010000003">
    <property type="protein sequence ID" value="KAL3747188.1"/>
    <property type="molecule type" value="Genomic_DNA"/>
</dbReference>
<evidence type="ECO:0000256" key="4">
    <source>
        <dbReference type="ARBA" id="ARBA00022989"/>
    </source>
</evidence>
<evidence type="ECO:0000313" key="12">
    <source>
        <dbReference type="Proteomes" id="UP001634007"/>
    </source>
</evidence>
<evidence type="ECO:0000256" key="7">
    <source>
        <dbReference type="PROSITE-ProRule" id="PRU00023"/>
    </source>
</evidence>
<dbReference type="InterPro" id="IPR002110">
    <property type="entry name" value="Ankyrin_rpt"/>
</dbReference>
<evidence type="ECO:0000256" key="5">
    <source>
        <dbReference type="ARBA" id="ARBA00023043"/>
    </source>
</evidence>
<protein>
    <recommendedName>
        <fullName evidence="10">PGG domain-containing protein</fullName>
    </recommendedName>
</protein>
<dbReference type="InterPro" id="IPR036770">
    <property type="entry name" value="Ankyrin_rpt-contain_sf"/>
</dbReference>
<dbReference type="AlphaFoldDB" id="A0ABD3L9E7"/>
<evidence type="ECO:0000256" key="1">
    <source>
        <dbReference type="ARBA" id="ARBA00004141"/>
    </source>
</evidence>
<feature type="repeat" description="ANK" evidence="7">
    <location>
        <begin position="202"/>
        <end position="235"/>
    </location>
</feature>
<dbReference type="PROSITE" id="PS50088">
    <property type="entry name" value="ANK_REPEAT"/>
    <property type="match status" value="4"/>
</dbReference>
<proteinExistence type="predicted"/>
<evidence type="ECO:0000256" key="2">
    <source>
        <dbReference type="ARBA" id="ARBA00022692"/>
    </source>
</evidence>
<feature type="compositionally biased region" description="Low complexity" evidence="8">
    <location>
        <begin position="1"/>
        <end position="23"/>
    </location>
</feature>
<evidence type="ECO:0000256" key="9">
    <source>
        <dbReference type="SAM" id="Phobius"/>
    </source>
</evidence>
<evidence type="ECO:0000256" key="8">
    <source>
        <dbReference type="SAM" id="MobiDB-lite"/>
    </source>
</evidence>
<gene>
    <name evidence="11" type="ORF">ACJRO7_016033</name>
</gene>
<evidence type="ECO:0000313" key="11">
    <source>
        <dbReference type="EMBL" id="KAL3747188.1"/>
    </source>
</evidence>
<dbReference type="InterPro" id="IPR026961">
    <property type="entry name" value="PGG_dom"/>
</dbReference>
<feature type="repeat" description="ANK" evidence="7">
    <location>
        <begin position="132"/>
        <end position="154"/>
    </location>
</feature>
<keyword evidence="2 9" id="KW-0812">Transmembrane</keyword>
<dbReference type="GO" id="GO:0016020">
    <property type="term" value="C:membrane"/>
    <property type="evidence" value="ECO:0007669"/>
    <property type="project" value="UniProtKB-SubCell"/>
</dbReference>